<dbReference type="OrthoDB" id="7279125at2"/>
<dbReference type="Gene3D" id="3.40.50.300">
    <property type="entry name" value="P-loop containing nucleotide triphosphate hydrolases"/>
    <property type="match status" value="1"/>
</dbReference>
<reference evidence="1" key="1">
    <citation type="submission" date="2016-07" db="EMBL/GenBank/DDBJ databases">
        <title>Microvirga ossetica sp. nov. a new species of rhizobia isolated from root nodules of the legume species Vicia alpestris Steven originated from North Ossetia region in the Caucasus.</title>
        <authorList>
            <person name="Safronova V.I."/>
            <person name="Kuznetsova I.G."/>
            <person name="Sazanova A.L."/>
            <person name="Belimov A."/>
            <person name="Andronov E."/>
            <person name="Osledkin Y.S."/>
            <person name="Onishchuk O.P."/>
            <person name="Kurchak O.N."/>
            <person name="Shaposhnikov A.I."/>
            <person name="Willems A."/>
            <person name="Tikhonovich I.A."/>
        </authorList>
    </citation>
    <scope>NUCLEOTIDE SEQUENCE [LARGE SCALE GENOMIC DNA]</scope>
    <source>
        <strain evidence="1">V5/3M</strain>
        <plasmid evidence="1">unnamed2</plasmid>
    </source>
</reference>
<dbReference type="KEGG" id="moc:BB934_40960"/>
<geneLocation type="plasmid" evidence="1">
    <name>unnamed2</name>
</geneLocation>
<organism evidence="1">
    <name type="scientific">Microvirga ossetica</name>
    <dbReference type="NCBI Taxonomy" id="1882682"/>
    <lineage>
        <taxon>Bacteria</taxon>
        <taxon>Pseudomonadati</taxon>
        <taxon>Pseudomonadota</taxon>
        <taxon>Alphaproteobacteria</taxon>
        <taxon>Hyphomicrobiales</taxon>
        <taxon>Methylobacteriaceae</taxon>
        <taxon>Microvirga</taxon>
    </lineage>
</organism>
<protein>
    <recommendedName>
        <fullName evidence="2">CobQ/CobB/MinD/ParA nucleotide binding domain-containing protein</fullName>
    </recommendedName>
</protein>
<name>A0A1B2EX47_9HYPH</name>
<evidence type="ECO:0008006" key="2">
    <source>
        <dbReference type="Google" id="ProtNLM"/>
    </source>
</evidence>
<dbReference type="InterPro" id="IPR027417">
    <property type="entry name" value="P-loop_NTPase"/>
</dbReference>
<dbReference type="SUPFAM" id="SSF52540">
    <property type="entry name" value="P-loop containing nucleoside triphosphate hydrolases"/>
    <property type="match status" value="1"/>
</dbReference>
<gene>
    <name evidence="1" type="ORF">BB934_40960</name>
</gene>
<sequence>MAKNAKQSDAAKRAVVVANEKGGVGKTVAARALIDHLRSDEVLRSNGVRVAAYDADGGVGGLVRVLGTRGSDGRLIKEQDPIEGIGYYNVRADNERNMLLDAVASGEPLIVHDLAGGSLADLMRIVDGGEGLDGLVSAFVQHGYRLTVVHVISSEIGASQSVGSWIDLVGDQADHVAVRNTRWGKAASDFPFWHGFVDSNNVSKGGKTRERLLELGGVEIDLPALPAGTFAKVDASNLPFSKAINDASLTITEKAHVQKFIKDFANALAPARSLLGF</sequence>
<proteinExistence type="predicted"/>
<dbReference type="RefSeq" id="WP_099515436.1">
    <property type="nucleotide sequence ID" value="NZ_CP016619.1"/>
</dbReference>
<dbReference type="AlphaFoldDB" id="A0A1B2EX47"/>
<evidence type="ECO:0000313" key="1">
    <source>
        <dbReference type="EMBL" id="ANY84560.1"/>
    </source>
</evidence>
<keyword evidence="1" id="KW-0614">Plasmid</keyword>
<accession>A0A1B2EX47</accession>
<dbReference type="EMBL" id="CP016619">
    <property type="protein sequence ID" value="ANY84560.1"/>
    <property type="molecule type" value="Genomic_DNA"/>
</dbReference>